<name>A0A6G6J7B4_PSENT</name>
<dbReference type="InterPro" id="IPR045584">
    <property type="entry name" value="Pilin-like"/>
</dbReference>
<dbReference type="GO" id="GO:0009289">
    <property type="term" value="C:pilus"/>
    <property type="evidence" value="ECO:0007669"/>
    <property type="project" value="InterPro"/>
</dbReference>
<dbReference type="InterPro" id="IPR001082">
    <property type="entry name" value="Pilin"/>
</dbReference>
<dbReference type="SUPFAM" id="SSF54523">
    <property type="entry name" value="Pili subunits"/>
    <property type="match status" value="1"/>
</dbReference>
<dbReference type="GO" id="GO:0007155">
    <property type="term" value="P:cell adhesion"/>
    <property type="evidence" value="ECO:0007669"/>
    <property type="project" value="InterPro"/>
</dbReference>
<dbReference type="RefSeq" id="WP_051445536.1">
    <property type="nucleotide sequence ID" value="NZ_CP049140.1"/>
</dbReference>
<evidence type="ECO:0000256" key="3">
    <source>
        <dbReference type="ARBA" id="ARBA00029638"/>
    </source>
</evidence>
<dbReference type="Pfam" id="PF00114">
    <property type="entry name" value="Pilin"/>
    <property type="match status" value="1"/>
</dbReference>
<dbReference type="PROSITE" id="PS00409">
    <property type="entry name" value="PROKAR_NTER_METHYL"/>
    <property type="match status" value="1"/>
</dbReference>
<evidence type="ECO:0000313" key="7">
    <source>
        <dbReference type="Proteomes" id="UP000501063"/>
    </source>
</evidence>
<dbReference type="InterPro" id="IPR012902">
    <property type="entry name" value="N_methyl_site"/>
</dbReference>
<keyword evidence="5" id="KW-1133">Transmembrane helix</keyword>
<dbReference type="EMBL" id="CP049140">
    <property type="protein sequence ID" value="QIE90361.1"/>
    <property type="molecule type" value="Genomic_DNA"/>
</dbReference>
<dbReference type="Pfam" id="PF07963">
    <property type="entry name" value="N_methyl"/>
    <property type="match status" value="1"/>
</dbReference>
<proteinExistence type="inferred from homology"/>
<feature type="transmembrane region" description="Helical" evidence="5">
    <location>
        <begin position="12"/>
        <end position="30"/>
    </location>
</feature>
<dbReference type="PANTHER" id="PTHR30093:SF34">
    <property type="entry name" value="PREPILIN PEPTIDASE-DEPENDENT PROTEIN D"/>
    <property type="match status" value="1"/>
</dbReference>
<dbReference type="KEGG" id="pnt:G5B91_30575"/>
<keyword evidence="4" id="KW-0281">Fimbrium</keyword>
<gene>
    <name evidence="6" type="ORF">G5B91_30575</name>
</gene>
<accession>A0A6G6J7B4</accession>
<sequence length="152" mass="15676">MRKQQGFTLIELMIVVAIIGILASVSLPLYSDYSSRSKAAAAMAEISGIKTAVGLCVAEVGSTKGCDAGAYGIPASFDVTTNITGGYSVKEGVIKFKTGATDSKGNELELEMKPKADTKSSLIWEVSGTICDADRGIKPGTGGCAKTDSQEG</sequence>
<dbReference type="NCBIfam" id="TIGR02532">
    <property type="entry name" value="IV_pilin_GFxxxE"/>
    <property type="match status" value="1"/>
</dbReference>
<comment type="similarity">
    <text evidence="1 4">Belongs to the N-Me-Phe pilin family.</text>
</comment>
<keyword evidence="5" id="KW-0472">Membrane</keyword>
<evidence type="ECO:0000256" key="2">
    <source>
        <dbReference type="ARBA" id="ARBA00022481"/>
    </source>
</evidence>
<organism evidence="6 7">
    <name type="scientific">Pseudomonas nitroreducens</name>
    <dbReference type="NCBI Taxonomy" id="46680"/>
    <lineage>
        <taxon>Bacteria</taxon>
        <taxon>Pseudomonadati</taxon>
        <taxon>Pseudomonadota</taxon>
        <taxon>Gammaproteobacteria</taxon>
        <taxon>Pseudomonadales</taxon>
        <taxon>Pseudomonadaceae</taxon>
        <taxon>Pseudomonas</taxon>
    </lineage>
</organism>
<dbReference type="Gene3D" id="3.30.700.10">
    <property type="entry name" value="Glycoprotein, Type 4 Pilin"/>
    <property type="match status" value="1"/>
</dbReference>
<dbReference type="Proteomes" id="UP000501063">
    <property type="component" value="Chromosome"/>
</dbReference>
<dbReference type="PANTHER" id="PTHR30093">
    <property type="entry name" value="GENERAL SECRETION PATHWAY PROTEIN G"/>
    <property type="match status" value="1"/>
</dbReference>
<evidence type="ECO:0000313" key="6">
    <source>
        <dbReference type="EMBL" id="QIE90361.1"/>
    </source>
</evidence>
<keyword evidence="5" id="KW-0812">Transmembrane</keyword>
<protein>
    <recommendedName>
        <fullName evidence="3">Pilin</fullName>
    </recommendedName>
</protein>
<evidence type="ECO:0000256" key="1">
    <source>
        <dbReference type="ARBA" id="ARBA00005233"/>
    </source>
</evidence>
<keyword evidence="2" id="KW-0488">Methylation</keyword>
<dbReference type="AlphaFoldDB" id="A0A6G6J7B4"/>
<evidence type="ECO:0000256" key="4">
    <source>
        <dbReference type="RuleBase" id="RU000389"/>
    </source>
</evidence>
<evidence type="ECO:0000256" key="5">
    <source>
        <dbReference type="SAM" id="Phobius"/>
    </source>
</evidence>
<reference evidence="6 7" key="1">
    <citation type="submission" date="2020-02" db="EMBL/GenBank/DDBJ databases">
        <title>Integrative conjugative elements (ICEs) and plasmids drive adaptation of Pseudomonas nitroreducens strain HBP1 to wastewater environment.</title>
        <authorList>
            <person name="Sentchilo V."/>
            <person name="Carraro N."/>
            <person name="Bertelli C."/>
            <person name="van der Meer J.R."/>
        </authorList>
    </citation>
    <scope>NUCLEOTIDE SEQUENCE [LARGE SCALE GENOMIC DNA]</scope>
    <source>
        <strain evidence="6 7">HBP1</strain>
    </source>
</reference>